<gene>
    <name evidence="1" type="ORF">RM779_27745</name>
</gene>
<reference evidence="2" key="1">
    <citation type="submission" date="2023-07" db="EMBL/GenBank/DDBJ databases">
        <title>30 novel species of actinomycetes from the DSMZ collection.</title>
        <authorList>
            <person name="Nouioui I."/>
        </authorList>
    </citation>
    <scope>NUCLEOTIDE SEQUENCE [LARGE SCALE GENOMIC DNA]</scope>
    <source>
        <strain evidence="2">DSM 41886</strain>
    </source>
</reference>
<keyword evidence="2" id="KW-1185">Reference proteome</keyword>
<organism evidence="1 2">
    <name type="scientific">Streptomyces johnsoniae</name>
    <dbReference type="NCBI Taxonomy" id="3075532"/>
    <lineage>
        <taxon>Bacteria</taxon>
        <taxon>Bacillati</taxon>
        <taxon>Actinomycetota</taxon>
        <taxon>Actinomycetes</taxon>
        <taxon>Kitasatosporales</taxon>
        <taxon>Streptomycetaceae</taxon>
        <taxon>Streptomyces</taxon>
    </lineage>
</organism>
<proteinExistence type="predicted"/>
<dbReference type="RefSeq" id="WP_311620517.1">
    <property type="nucleotide sequence ID" value="NZ_JAVREV010000019.1"/>
</dbReference>
<accession>A0ABU2SBL3</accession>
<sequence>MTEKVTFQGLHQRIVLSPAGLVVWRFGTESDKDGQVISRPLLGTDKWSWDEIERLFWHSEFFGRELRIVPFPELRDDSPTESRGRFVRVCSAGNLSRRQWRKFARTVPAFTAGRLTFSPPVPAGHRAFWKLPVT</sequence>
<dbReference type="EMBL" id="JAVREV010000019">
    <property type="protein sequence ID" value="MDT0446361.1"/>
    <property type="molecule type" value="Genomic_DNA"/>
</dbReference>
<dbReference type="Proteomes" id="UP001183615">
    <property type="component" value="Unassembled WGS sequence"/>
</dbReference>
<name>A0ABU2SBL3_9ACTN</name>
<evidence type="ECO:0000313" key="2">
    <source>
        <dbReference type="Proteomes" id="UP001183615"/>
    </source>
</evidence>
<evidence type="ECO:0000313" key="1">
    <source>
        <dbReference type="EMBL" id="MDT0446361.1"/>
    </source>
</evidence>
<protein>
    <submittedName>
        <fullName evidence="1">Uncharacterized protein</fullName>
    </submittedName>
</protein>
<comment type="caution">
    <text evidence="1">The sequence shown here is derived from an EMBL/GenBank/DDBJ whole genome shotgun (WGS) entry which is preliminary data.</text>
</comment>